<dbReference type="InterPro" id="IPR026888">
    <property type="entry name" value="AcetylCoA_hyd_C"/>
</dbReference>
<reference evidence="5 6" key="1">
    <citation type="submission" date="2017-03" db="EMBL/GenBank/DDBJ databases">
        <title>Genome sequence of Geothermobacter sp. EPR-M, Deep-Sea Iron Reducer.</title>
        <authorList>
            <person name="Tully B."/>
            <person name="Savalia P."/>
            <person name="Abuyen K."/>
            <person name="Baughan C."/>
            <person name="Romero E."/>
            <person name="Ronkowski C."/>
            <person name="Torres B."/>
            <person name="Tremblay J."/>
            <person name="Trujillo A."/>
            <person name="Tyler M."/>
            <person name="Perez-Rodriguez I."/>
            <person name="Amend J."/>
        </authorList>
    </citation>
    <scope>NUCLEOTIDE SEQUENCE [LARGE SCALE GENOMIC DNA]</scope>
    <source>
        <strain evidence="5 6">EPR-M</strain>
    </source>
</reference>
<dbReference type="PANTHER" id="PTHR21432:SF20">
    <property type="entry name" value="ACETYL-COA HYDROLASE"/>
    <property type="match status" value="1"/>
</dbReference>
<dbReference type="Gene3D" id="3.40.1080.10">
    <property type="entry name" value="Glutaconate Coenzyme A-transferase"/>
    <property type="match status" value="1"/>
</dbReference>
<evidence type="ECO:0000313" key="5">
    <source>
        <dbReference type="EMBL" id="ORJ59244.1"/>
    </source>
</evidence>
<dbReference type="Pfam" id="PF13336">
    <property type="entry name" value="AcetylCoA_hyd_C"/>
    <property type="match status" value="1"/>
</dbReference>
<proteinExistence type="inferred from homology"/>
<dbReference type="AlphaFoldDB" id="A0A1X0Y2C2"/>
<evidence type="ECO:0000259" key="3">
    <source>
        <dbReference type="Pfam" id="PF02550"/>
    </source>
</evidence>
<dbReference type="GO" id="GO:0006083">
    <property type="term" value="P:acetate metabolic process"/>
    <property type="evidence" value="ECO:0007669"/>
    <property type="project" value="InterPro"/>
</dbReference>
<evidence type="ECO:0000259" key="4">
    <source>
        <dbReference type="Pfam" id="PF13336"/>
    </source>
</evidence>
<evidence type="ECO:0000256" key="2">
    <source>
        <dbReference type="ARBA" id="ARBA00022679"/>
    </source>
</evidence>
<comment type="caution">
    <text evidence="5">The sequence shown here is derived from an EMBL/GenBank/DDBJ whole genome shotgun (WGS) entry which is preliminary data.</text>
</comment>
<protein>
    <submittedName>
        <fullName evidence="5">4-hydroxybutyrate CoA-transferase</fullName>
    </submittedName>
</protein>
<dbReference type="Pfam" id="PF02550">
    <property type="entry name" value="AcetylCoA_hydro"/>
    <property type="match status" value="1"/>
</dbReference>
<gene>
    <name evidence="5" type="ORF">B5V00_10110</name>
</gene>
<organism evidence="5 6">
    <name type="scientific">Geothermobacter hydrogeniphilus</name>
    <dbReference type="NCBI Taxonomy" id="1969733"/>
    <lineage>
        <taxon>Bacteria</taxon>
        <taxon>Pseudomonadati</taxon>
        <taxon>Thermodesulfobacteriota</taxon>
        <taxon>Desulfuromonadia</taxon>
        <taxon>Desulfuromonadales</taxon>
        <taxon>Geothermobacteraceae</taxon>
        <taxon>Geothermobacter</taxon>
    </lineage>
</organism>
<dbReference type="Gene3D" id="3.40.1080.20">
    <property type="entry name" value="Acetyl-CoA hydrolase/transferase C-terminal domain"/>
    <property type="match status" value="1"/>
</dbReference>
<dbReference type="InterPro" id="IPR038460">
    <property type="entry name" value="AcetylCoA_hyd_C_sf"/>
</dbReference>
<dbReference type="SUPFAM" id="SSF100950">
    <property type="entry name" value="NagB/RpiA/CoA transferase-like"/>
    <property type="match status" value="2"/>
</dbReference>
<dbReference type="STRING" id="1969733.B5V00_10110"/>
<accession>A0A1X0Y2C2</accession>
<dbReference type="EMBL" id="NAAD01000012">
    <property type="protein sequence ID" value="ORJ59244.1"/>
    <property type="molecule type" value="Genomic_DNA"/>
</dbReference>
<sequence>MMQSGTSEQANWRQIYQERTTTPDEAVKAIKSGDRVFLTGNASVPLPLLDALVRRAPELRDVEVCHPLTICPADYVAPEMEGHLRINSMFISANVRKAINQGRADFTPVMLSEFPLLFKDGHLPVDVALIHVSTPDENGFCSMGAESGLTISAAEVSKIVIAQVNEQMPRTLGDTAMHIDKMDYIIPSDTPLFEMPMGDDADGEVVEGIAAHIAELIPDGATMQMGIGAIPNAVLKFLKDKKDLGVHSELISDGVIDLVEAGVLNGARKTLHPGKIICGFLLGTRRLYDWVDNNPLVELHRTEYVNDPFVVAQNERMVAINSAIEVDLTGQVCADSIGPRFHSAVGGQLDFIYGASRSKGGVPIIALPSTSTLRDGTVLSRIVPLLKHGAGVVTSRNHVHYVVTEYGIADLYGKTVRQRTAALIKIAHPRFRDEIREQARELNYL</sequence>
<feature type="domain" description="Acetyl-CoA hydrolase/transferase N-terminal" evidence="3">
    <location>
        <begin position="15"/>
        <end position="189"/>
    </location>
</feature>
<comment type="similarity">
    <text evidence="1">Belongs to the acetyl-CoA hydrolase/transferase family.</text>
</comment>
<dbReference type="Proteomes" id="UP000193136">
    <property type="component" value="Unassembled WGS sequence"/>
</dbReference>
<dbReference type="InterPro" id="IPR046433">
    <property type="entry name" value="ActCoA_hydro"/>
</dbReference>
<name>A0A1X0Y2C2_9BACT</name>
<keyword evidence="6" id="KW-1185">Reference proteome</keyword>
<feature type="domain" description="Acetyl-CoA hydrolase/transferase C-terminal" evidence="4">
    <location>
        <begin position="283"/>
        <end position="439"/>
    </location>
</feature>
<evidence type="ECO:0000313" key="6">
    <source>
        <dbReference type="Proteomes" id="UP000193136"/>
    </source>
</evidence>
<dbReference type="Gene3D" id="3.30.750.70">
    <property type="entry name" value="4-hydroxybutyrate coenzyme like domains"/>
    <property type="match status" value="1"/>
</dbReference>
<dbReference type="PANTHER" id="PTHR21432">
    <property type="entry name" value="ACETYL-COA HYDROLASE-RELATED"/>
    <property type="match status" value="1"/>
</dbReference>
<evidence type="ECO:0000256" key="1">
    <source>
        <dbReference type="ARBA" id="ARBA00009632"/>
    </source>
</evidence>
<dbReference type="InterPro" id="IPR037171">
    <property type="entry name" value="NagB/RpiA_transferase-like"/>
</dbReference>
<keyword evidence="2 5" id="KW-0808">Transferase</keyword>
<dbReference type="InterPro" id="IPR003702">
    <property type="entry name" value="ActCoA_hydro_N"/>
</dbReference>
<dbReference type="GO" id="GO:0008775">
    <property type="term" value="F:acetate CoA-transferase activity"/>
    <property type="evidence" value="ECO:0007669"/>
    <property type="project" value="InterPro"/>
</dbReference>